<gene>
    <name evidence="9" type="ORF">N7460_004578</name>
</gene>
<dbReference type="InterPro" id="IPR050987">
    <property type="entry name" value="AtrR-like"/>
</dbReference>
<accession>A0AAD6IC42</accession>
<evidence type="ECO:0000313" key="9">
    <source>
        <dbReference type="EMBL" id="KAJ6043223.1"/>
    </source>
</evidence>
<sequence length="799" mass="88850">MQPSHFRGNNPNSYDLPPVQSVTGAFPVPALLSAPPSRPDSGMRMAHLLQPMPQHLPAPATSPYSRFYDSASGSPAESGALPDAPLGSVPGGPGLYQTSPVGQQPTPAQLQQKRAYRQRRKDPSCDACRERKVKCDASESSSCTECNNRKVRCQFTKETNRRMSSIKQVQDLEKQLQNTKQQLQHLQTGMMRPDRMVDVDEGIAQPLIKLPEIEYRPVRRSKAPIAQDFSDVRSNLRHYGRGILKVPTPYRQQGPESLVTGDAPELPPKTLADHLLAQYFNCIHSVLPVLHWPIFMAEYEKVYRSGSLLGVSNEWAAVLFGVFACGAIHTNELDREEQGKKYIRTSCGIIDVWHDNFNLDRARAALLASIFLYEVNSKSASWVWIGSAVRVAQEMGLHIESGPWPAVEGEMRKRVWWGLYAWDRLLALEMGKPVLINDQDCDIDLPCPVDEQYITESGPIPEGQQTSPLLATIHVVRSIGQLTRTLRSATISPATLETFELHFNTCLATFPSQFHPRTDQDLDPRSLAPVIYLQNARLLLHRHNISPFCPDIVRSSAMDYCVSTALDTANILARCMRNYPNANALPPGPAGNNDPRALFASGAGSLLCTHIWRCTLLLLFRQEFAGALACVQALASIGDVRTVNAACGRYLSFFLRRLLSRLRRSDGVDLERDEEMMAYVSGDMQGASDGSWVWHGSETGSQLEAMSSMRSTPVSGGQPAQHERETEWEGWEWIEKTVQELFTQQRQRAYAQRDTPMGGQSRQEVPTTSGSTLAPELATSDSDRRSSSAHSRMTIASII</sequence>
<proteinExistence type="predicted"/>
<keyword evidence="10" id="KW-1185">Reference proteome</keyword>
<dbReference type="PROSITE" id="PS50048">
    <property type="entry name" value="ZN2_CY6_FUNGAL_2"/>
    <property type="match status" value="1"/>
</dbReference>
<dbReference type="AlphaFoldDB" id="A0AAD6IC42"/>
<dbReference type="SMART" id="SM00066">
    <property type="entry name" value="GAL4"/>
    <property type="match status" value="1"/>
</dbReference>
<dbReference type="GO" id="GO:0006351">
    <property type="term" value="P:DNA-templated transcription"/>
    <property type="evidence" value="ECO:0007669"/>
    <property type="project" value="InterPro"/>
</dbReference>
<feature type="compositionally biased region" description="Polar residues" evidence="7">
    <location>
        <begin position="1"/>
        <end position="13"/>
    </location>
</feature>
<dbReference type="CDD" id="cd12148">
    <property type="entry name" value="fungal_TF_MHR"/>
    <property type="match status" value="1"/>
</dbReference>
<dbReference type="Proteomes" id="UP001219568">
    <property type="component" value="Unassembled WGS sequence"/>
</dbReference>
<dbReference type="GO" id="GO:0008270">
    <property type="term" value="F:zinc ion binding"/>
    <property type="evidence" value="ECO:0007669"/>
    <property type="project" value="InterPro"/>
</dbReference>
<dbReference type="CDD" id="cd00067">
    <property type="entry name" value="GAL4"/>
    <property type="match status" value="1"/>
</dbReference>
<dbReference type="PANTHER" id="PTHR46910:SF1">
    <property type="entry name" value="MISCELLANEOUS ZN(II)2CYS6 TRANSCRIPTION FACTOR (EUROFUNG)-RELATED"/>
    <property type="match status" value="1"/>
</dbReference>
<evidence type="ECO:0000256" key="6">
    <source>
        <dbReference type="SAM" id="Coils"/>
    </source>
</evidence>
<evidence type="ECO:0000256" key="7">
    <source>
        <dbReference type="SAM" id="MobiDB-lite"/>
    </source>
</evidence>
<dbReference type="GO" id="GO:0003677">
    <property type="term" value="F:DNA binding"/>
    <property type="evidence" value="ECO:0007669"/>
    <property type="project" value="UniProtKB-KW"/>
</dbReference>
<keyword evidence="5" id="KW-0539">Nucleus</keyword>
<keyword evidence="3" id="KW-0238">DNA-binding</keyword>
<dbReference type="SMART" id="SM00906">
    <property type="entry name" value="Fungal_trans"/>
    <property type="match status" value="1"/>
</dbReference>
<keyword evidence="4" id="KW-0804">Transcription</keyword>
<keyword evidence="6" id="KW-0175">Coiled coil</keyword>
<feature type="compositionally biased region" description="Polar residues" evidence="7">
    <location>
        <begin position="96"/>
        <end position="112"/>
    </location>
</feature>
<reference evidence="9" key="2">
    <citation type="submission" date="2023-01" db="EMBL/GenBank/DDBJ databases">
        <authorList>
            <person name="Petersen C."/>
        </authorList>
    </citation>
    <scope>NUCLEOTIDE SEQUENCE</scope>
    <source>
        <strain evidence="9">IBT 15450</strain>
    </source>
</reference>
<organism evidence="9 10">
    <name type="scientific">Penicillium canescens</name>
    <dbReference type="NCBI Taxonomy" id="5083"/>
    <lineage>
        <taxon>Eukaryota</taxon>
        <taxon>Fungi</taxon>
        <taxon>Dikarya</taxon>
        <taxon>Ascomycota</taxon>
        <taxon>Pezizomycotina</taxon>
        <taxon>Eurotiomycetes</taxon>
        <taxon>Eurotiomycetidae</taxon>
        <taxon>Eurotiales</taxon>
        <taxon>Aspergillaceae</taxon>
        <taxon>Penicillium</taxon>
    </lineage>
</organism>
<keyword evidence="2" id="KW-0805">Transcription regulation</keyword>
<dbReference type="Gene3D" id="4.10.240.10">
    <property type="entry name" value="Zn(2)-C6 fungal-type DNA-binding domain"/>
    <property type="match status" value="1"/>
</dbReference>
<feature type="region of interest" description="Disordered" evidence="7">
    <location>
        <begin position="1"/>
        <end position="22"/>
    </location>
</feature>
<feature type="domain" description="Zn(2)-C6 fungal-type" evidence="8">
    <location>
        <begin position="124"/>
        <end position="155"/>
    </location>
</feature>
<comment type="caution">
    <text evidence="9">The sequence shown here is derived from an EMBL/GenBank/DDBJ whole genome shotgun (WGS) entry which is preliminary data.</text>
</comment>
<feature type="region of interest" description="Disordered" evidence="7">
    <location>
        <begin position="745"/>
        <end position="799"/>
    </location>
</feature>
<dbReference type="Pfam" id="PF04082">
    <property type="entry name" value="Fungal_trans"/>
    <property type="match status" value="1"/>
</dbReference>
<dbReference type="PANTHER" id="PTHR46910">
    <property type="entry name" value="TRANSCRIPTION FACTOR PDR1"/>
    <property type="match status" value="1"/>
</dbReference>
<dbReference type="InterPro" id="IPR001138">
    <property type="entry name" value="Zn2Cys6_DnaBD"/>
</dbReference>
<evidence type="ECO:0000313" key="10">
    <source>
        <dbReference type="Proteomes" id="UP001219568"/>
    </source>
</evidence>
<dbReference type="GO" id="GO:0000981">
    <property type="term" value="F:DNA-binding transcription factor activity, RNA polymerase II-specific"/>
    <property type="evidence" value="ECO:0007669"/>
    <property type="project" value="InterPro"/>
</dbReference>
<name>A0AAD6IC42_PENCN</name>
<dbReference type="SUPFAM" id="SSF57701">
    <property type="entry name" value="Zn2/Cys6 DNA-binding domain"/>
    <property type="match status" value="1"/>
</dbReference>
<dbReference type="InterPro" id="IPR007219">
    <property type="entry name" value="XnlR_reg_dom"/>
</dbReference>
<feature type="coiled-coil region" evidence="6">
    <location>
        <begin position="162"/>
        <end position="189"/>
    </location>
</feature>
<keyword evidence="1" id="KW-0479">Metal-binding</keyword>
<feature type="compositionally biased region" description="Polar residues" evidence="7">
    <location>
        <begin position="758"/>
        <end position="772"/>
    </location>
</feature>
<evidence type="ECO:0000256" key="4">
    <source>
        <dbReference type="ARBA" id="ARBA00023163"/>
    </source>
</evidence>
<evidence type="ECO:0000259" key="8">
    <source>
        <dbReference type="PROSITE" id="PS50048"/>
    </source>
</evidence>
<evidence type="ECO:0000256" key="3">
    <source>
        <dbReference type="ARBA" id="ARBA00023125"/>
    </source>
</evidence>
<evidence type="ECO:0000256" key="1">
    <source>
        <dbReference type="ARBA" id="ARBA00022723"/>
    </source>
</evidence>
<evidence type="ECO:0000256" key="2">
    <source>
        <dbReference type="ARBA" id="ARBA00023015"/>
    </source>
</evidence>
<feature type="compositionally biased region" description="Basic and acidic residues" evidence="7">
    <location>
        <begin position="121"/>
        <end position="130"/>
    </location>
</feature>
<feature type="region of interest" description="Disordered" evidence="7">
    <location>
        <begin position="53"/>
        <end position="130"/>
    </location>
</feature>
<evidence type="ECO:0000256" key="5">
    <source>
        <dbReference type="ARBA" id="ARBA00023242"/>
    </source>
</evidence>
<protein>
    <recommendedName>
        <fullName evidence="8">Zn(2)-C6 fungal-type domain-containing protein</fullName>
    </recommendedName>
</protein>
<dbReference type="InterPro" id="IPR036864">
    <property type="entry name" value="Zn2-C6_fun-type_DNA-bd_sf"/>
</dbReference>
<dbReference type="EMBL" id="JAQJZL010000004">
    <property type="protein sequence ID" value="KAJ6043223.1"/>
    <property type="molecule type" value="Genomic_DNA"/>
</dbReference>
<dbReference type="Pfam" id="PF00172">
    <property type="entry name" value="Zn_clus"/>
    <property type="match status" value="1"/>
</dbReference>
<reference evidence="9" key="1">
    <citation type="journal article" date="2023" name="IMA Fungus">
        <title>Comparative genomic study of the Penicillium genus elucidates a diverse pangenome and 15 lateral gene transfer events.</title>
        <authorList>
            <person name="Petersen C."/>
            <person name="Sorensen T."/>
            <person name="Nielsen M.R."/>
            <person name="Sondergaard T.E."/>
            <person name="Sorensen J.L."/>
            <person name="Fitzpatrick D.A."/>
            <person name="Frisvad J.C."/>
            <person name="Nielsen K.L."/>
        </authorList>
    </citation>
    <scope>NUCLEOTIDE SEQUENCE</scope>
    <source>
        <strain evidence="9">IBT 15450</strain>
    </source>
</reference>
<dbReference type="PROSITE" id="PS00463">
    <property type="entry name" value="ZN2_CY6_FUNGAL_1"/>
    <property type="match status" value="1"/>
</dbReference>